<dbReference type="AlphaFoldDB" id="A0A5C6LP36"/>
<dbReference type="EMBL" id="VOHS01000028">
    <property type="protein sequence ID" value="TWV97486.1"/>
    <property type="molecule type" value="Genomic_DNA"/>
</dbReference>
<keyword evidence="2" id="KW-1185">Reference proteome</keyword>
<reference evidence="1 2" key="1">
    <citation type="submission" date="2019-08" db="EMBL/GenBank/DDBJ databases">
        <title>Whole genome sequencing of chitin degrading bacteria Chitinophaga pinensis YS16.</title>
        <authorList>
            <person name="Singh R.P."/>
            <person name="Manchanda G."/>
            <person name="Maurya I.K."/>
            <person name="Joshi N.K."/>
            <person name="Srivastava A.K."/>
        </authorList>
    </citation>
    <scope>NUCLEOTIDE SEQUENCE [LARGE SCALE GENOMIC DNA]</scope>
    <source>
        <strain evidence="1 2">YS-16</strain>
    </source>
</reference>
<accession>A0A5C6LP36</accession>
<name>A0A5C6LP36_9BACT</name>
<sequence>METVSLTPAEQALVVNADWIYLKNNILEKVVTLMGQLHLALQEESVTSTFPFPAGILQAGAKISRGERYRELPYIILDYPRLFSKDNIFAFRTMFWWGHYFIATLHVAGEEKEKYGHVIASAWQQLAEQQFQVYLLEDPWQHDFENGNYKLISALSELEFKQLLDRRSFIKLAKPYSFEEWGKIVPEIVRDYTLLLRGLTITTG</sequence>
<gene>
    <name evidence="1" type="ORF">FEF09_21800</name>
</gene>
<dbReference type="RefSeq" id="WP_146307066.1">
    <property type="nucleotide sequence ID" value="NZ_VOHS01000028.1"/>
</dbReference>
<evidence type="ECO:0000313" key="1">
    <source>
        <dbReference type="EMBL" id="TWV97486.1"/>
    </source>
</evidence>
<proteinExistence type="predicted"/>
<organism evidence="1 2">
    <name type="scientific">Chitinophaga pinensis</name>
    <dbReference type="NCBI Taxonomy" id="79329"/>
    <lineage>
        <taxon>Bacteria</taxon>
        <taxon>Pseudomonadati</taxon>
        <taxon>Bacteroidota</taxon>
        <taxon>Chitinophagia</taxon>
        <taxon>Chitinophagales</taxon>
        <taxon>Chitinophagaceae</taxon>
        <taxon>Chitinophaga</taxon>
    </lineage>
</organism>
<evidence type="ECO:0000313" key="2">
    <source>
        <dbReference type="Proteomes" id="UP000318815"/>
    </source>
</evidence>
<dbReference type="OrthoDB" id="2575320at2"/>
<protein>
    <submittedName>
        <fullName evidence="1">Uncharacterized protein</fullName>
    </submittedName>
</protein>
<dbReference type="Proteomes" id="UP000318815">
    <property type="component" value="Unassembled WGS sequence"/>
</dbReference>
<comment type="caution">
    <text evidence="1">The sequence shown here is derived from an EMBL/GenBank/DDBJ whole genome shotgun (WGS) entry which is preliminary data.</text>
</comment>